<name>W7UEE1_RUMFL</name>
<dbReference type="OrthoDB" id="1164310at2"/>
<sequence>MKRDTLRKAVAAAAACIALTSCGDTVTLMSSETEAASDSNTGGAAVSEPVTEHFTLDISYPKGEKLPKKYVIQGFKTVMQTPELPTGCEITALCQTLNFLGFDIDKVKLADEFLPMDNTGVTTMKNAYIGDPKSDEGFGCYSPVIVQTADDYFQSIDSPCYAVDLSGSPLEELYYQLNNDRPVIVWTTIDLICTPPMLRWVIMDDEEMWFNDFQHCVTLCGYDLDENIVYVADPLKGNRKYDISAFSSSYELMGRQAVVICGNADTGGNYVEIKDKPQSAFLSRNKAERKKAEEEEARRKAEEAERKKTEEESKKKAAEEEKRRAEEENRRAEEDKQREEQNEPSPVEEVPESPDDAHEDVSREEPETHEEKNEDYSYDNAADKEGQE</sequence>
<keyword evidence="2" id="KW-0732">Signal</keyword>
<proteinExistence type="predicted"/>
<dbReference type="PANTHER" id="PTHR37806">
    <property type="entry name" value="LMO0724 PROTEIN"/>
    <property type="match status" value="1"/>
</dbReference>
<dbReference type="AlphaFoldDB" id="W7UEE1"/>
<dbReference type="EMBL" id="ATAX01000025">
    <property type="protein sequence ID" value="EWM53526.1"/>
    <property type="molecule type" value="Genomic_DNA"/>
</dbReference>
<dbReference type="InterPro" id="IPR039564">
    <property type="entry name" value="Peptidase_C39-like"/>
</dbReference>
<dbReference type="Gene3D" id="3.90.70.10">
    <property type="entry name" value="Cysteine proteinases"/>
    <property type="match status" value="1"/>
</dbReference>
<dbReference type="PATRIC" id="fig|1341157.4.peg.1934"/>
<feature type="compositionally biased region" description="Basic and acidic residues" evidence="1">
    <location>
        <begin position="290"/>
        <end position="341"/>
    </location>
</feature>
<dbReference type="RefSeq" id="WP_037299393.1">
    <property type="nucleotide sequence ID" value="NZ_ATAX01000025.1"/>
</dbReference>
<evidence type="ECO:0000256" key="1">
    <source>
        <dbReference type="SAM" id="MobiDB-lite"/>
    </source>
</evidence>
<feature type="region of interest" description="Disordered" evidence="1">
    <location>
        <begin position="282"/>
        <end position="388"/>
    </location>
</feature>
<feature type="signal peptide" evidence="2">
    <location>
        <begin position="1"/>
        <end position="23"/>
    </location>
</feature>
<evidence type="ECO:0000313" key="4">
    <source>
        <dbReference type="EMBL" id="EWM53526.1"/>
    </source>
</evidence>
<organism evidence="4 5">
    <name type="scientific">Ruminococcus flavefaciens 007c</name>
    <dbReference type="NCBI Taxonomy" id="1341157"/>
    <lineage>
        <taxon>Bacteria</taxon>
        <taxon>Bacillati</taxon>
        <taxon>Bacillota</taxon>
        <taxon>Clostridia</taxon>
        <taxon>Eubacteriales</taxon>
        <taxon>Oscillospiraceae</taxon>
        <taxon>Ruminococcus</taxon>
    </lineage>
</organism>
<dbReference type="Proteomes" id="UP000019365">
    <property type="component" value="Unassembled WGS sequence"/>
</dbReference>
<keyword evidence="5" id="KW-1185">Reference proteome</keyword>
<comment type="caution">
    <text evidence="4">The sequence shown here is derived from an EMBL/GenBank/DDBJ whole genome shotgun (WGS) entry which is preliminary data.</text>
</comment>
<evidence type="ECO:0000313" key="5">
    <source>
        <dbReference type="Proteomes" id="UP000019365"/>
    </source>
</evidence>
<accession>W7UEE1</accession>
<dbReference type="eggNOG" id="COG4990">
    <property type="taxonomic scope" value="Bacteria"/>
</dbReference>
<dbReference type="PROSITE" id="PS51257">
    <property type="entry name" value="PROKAR_LIPOPROTEIN"/>
    <property type="match status" value="1"/>
</dbReference>
<feature type="compositionally biased region" description="Basic and acidic residues" evidence="1">
    <location>
        <begin position="355"/>
        <end position="388"/>
    </location>
</feature>
<dbReference type="PANTHER" id="PTHR37806:SF1">
    <property type="entry name" value="PEPTIDASE C39-LIKE DOMAIN-CONTAINING PROTEIN"/>
    <property type="match status" value="1"/>
</dbReference>
<reference evidence="4 5" key="1">
    <citation type="journal article" date="2014" name="PLoS ONE">
        <title>Rumen cellulosomics: divergent fiber-degrading strategies revealed by comparative genome-wide analysis of six ruminococcal strains.</title>
        <authorList>
            <person name="Dassa B."/>
            <person name="Borovok I."/>
            <person name="Ruimy-Israeli V."/>
            <person name="Lamed R."/>
            <person name="Flint H.J."/>
            <person name="Duncan S.H."/>
            <person name="Henrissat B."/>
            <person name="Coutinho P."/>
            <person name="Morrison M."/>
            <person name="Mosoni P."/>
            <person name="Yeoman C.J."/>
            <person name="White B.A."/>
            <person name="Bayer E.A."/>
        </authorList>
    </citation>
    <scope>NUCLEOTIDE SEQUENCE [LARGE SCALE GENOMIC DNA]</scope>
    <source>
        <strain evidence="4 5">007c</strain>
    </source>
</reference>
<feature type="domain" description="Peptidase C39-like" evidence="3">
    <location>
        <begin position="75"/>
        <end position="234"/>
    </location>
</feature>
<evidence type="ECO:0000256" key="2">
    <source>
        <dbReference type="SAM" id="SignalP"/>
    </source>
</evidence>
<gene>
    <name evidence="4" type="ORF">RF007C_07540</name>
</gene>
<feature type="chain" id="PRO_5039573469" description="Peptidase C39-like domain-containing protein" evidence="2">
    <location>
        <begin position="24"/>
        <end position="388"/>
    </location>
</feature>
<protein>
    <recommendedName>
        <fullName evidence="3">Peptidase C39-like domain-containing protein</fullName>
    </recommendedName>
</protein>
<evidence type="ECO:0000259" key="3">
    <source>
        <dbReference type="Pfam" id="PF13529"/>
    </source>
</evidence>
<dbReference type="Pfam" id="PF13529">
    <property type="entry name" value="Peptidase_C39_2"/>
    <property type="match status" value="1"/>
</dbReference>